<dbReference type="EMBL" id="FQXH01000026">
    <property type="protein sequence ID" value="SHH44266.1"/>
    <property type="molecule type" value="Genomic_DNA"/>
</dbReference>
<dbReference type="Gene3D" id="2.40.10.170">
    <property type="match status" value="1"/>
</dbReference>
<name>A0A1M5T0M9_9FIRM</name>
<organism evidence="2 3">
    <name type="scientific">Tepidibacter thalassicus DSM 15285</name>
    <dbReference type="NCBI Taxonomy" id="1123350"/>
    <lineage>
        <taxon>Bacteria</taxon>
        <taxon>Bacillati</taxon>
        <taxon>Bacillota</taxon>
        <taxon>Clostridia</taxon>
        <taxon>Peptostreptococcales</taxon>
        <taxon>Peptostreptococcaceae</taxon>
        <taxon>Tepidibacter</taxon>
    </lineage>
</organism>
<dbReference type="PANTHER" id="PTHR38447">
    <property type="entry name" value="TRANSCRIPTION FACTOR YDEB-RELATED"/>
    <property type="match status" value="1"/>
</dbReference>
<dbReference type="AlphaFoldDB" id="A0A1M5T0M9"/>
<gene>
    <name evidence="2" type="ORF">SAMN02744040_01987</name>
</gene>
<dbReference type="STRING" id="1123350.SAMN02744040_01987"/>
<dbReference type="Gene3D" id="1.20.58.1290">
    <property type="entry name" value="CarD-like, C-terminal domain"/>
    <property type="match status" value="1"/>
</dbReference>
<keyword evidence="3" id="KW-1185">Reference proteome</keyword>
<dbReference type="PANTHER" id="PTHR38447:SF1">
    <property type="entry name" value="RNA POLYMERASE-BINDING TRANSCRIPTION FACTOR CARD"/>
    <property type="match status" value="1"/>
</dbReference>
<protein>
    <submittedName>
        <fullName evidence="2">Transcriptional regulator, CarD family</fullName>
    </submittedName>
</protein>
<proteinExistence type="predicted"/>
<dbReference type="InterPro" id="IPR036101">
    <property type="entry name" value="CarD-like/TRCF_RID_sf"/>
</dbReference>
<sequence length="160" mass="18506">MFNIGDKIIYPSYGGGIINSIEEKEVLGERKRYYILKMVISEMEIMVPVDNINNLGIRHIIDKSQVEDLIKILKDEQGNMDKKWNKRYRDNMDKIKTGDIYEIAVVVRDLMIQDKEKGLSTGEKKMLNDAKDMLISELVLVLNENAEKVKELIDNTVIND</sequence>
<dbReference type="Proteomes" id="UP000242520">
    <property type="component" value="Unassembled WGS sequence"/>
</dbReference>
<accession>A0A1M5T0M9</accession>
<reference evidence="3" key="1">
    <citation type="submission" date="2016-11" db="EMBL/GenBank/DDBJ databases">
        <authorList>
            <person name="Varghese N."/>
            <person name="Submissions S."/>
        </authorList>
    </citation>
    <scope>NUCLEOTIDE SEQUENCE [LARGE SCALE GENOMIC DNA]</scope>
    <source>
        <strain evidence="3">DSM 15285</strain>
    </source>
</reference>
<dbReference type="InterPro" id="IPR052531">
    <property type="entry name" value="CarD-like_regulator"/>
</dbReference>
<dbReference type="RefSeq" id="WP_072725994.1">
    <property type="nucleotide sequence ID" value="NZ_FQXH01000026.1"/>
</dbReference>
<evidence type="ECO:0000313" key="3">
    <source>
        <dbReference type="Proteomes" id="UP000242520"/>
    </source>
</evidence>
<dbReference type="Pfam" id="PF21095">
    <property type="entry name" value="CarD_C"/>
    <property type="match status" value="1"/>
</dbReference>
<dbReference type="SUPFAM" id="SSF141259">
    <property type="entry name" value="CarD-like"/>
    <property type="match status" value="1"/>
</dbReference>
<dbReference type="OrthoDB" id="9786074at2"/>
<dbReference type="Pfam" id="PF02559">
    <property type="entry name" value="CarD_TRCF_RID"/>
    <property type="match status" value="1"/>
</dbReference>
<dbReference type="InterPro" id="IPR042215">
    <property type="entry name" value="CarD-like_C"/>
</dbReference>
<evidence type="ECO:0000313" key="2">
    <source>
        <dbReference type="EMBL" id="SHH44266.1"/>
    </source>
</evidence>
<evidence type="ECO:0000259" key="1">
    <source>
        <dbReference type="SMART" id="SM01058"/>
    </source>
</evidence>
<dbReference type="InterPro" id="IPR003711">
    <property type="entry name" value="CarD-like/TRCF_RID"/>
</dbReference>
<dbReference type="SMART" id="SM01058">
    <property type="entry name" value="CarD_TRCF"/>
    <property type="match status" value="1"/>
</dbReference>
<feature type="domain" description="CarD-like/TRCF RNAP-interacting" evidence="1">
    <location>
        <begin position="1"/>
        <end position="111"/>
    </location>
</feature>
<dbReference type="GO" id="GO:0009303">
    <property type="term" value="P:rRNA transcription"/>
    <property type="evidence" value="ECO:0007669"/>
    <property type="project" value="TreeGrafter"/>
</dbReference>
<dbReference type="InterPro" id="IPR048792">
    <property type="entry name" value="CarD_C"/>
</dbReference>